<accession>A0AAD7ZRM9</accession>
<sequence>MEFDLGLQTTQFGYNTYHAELLGISASGVLSGSIAADSIATKISLAYVNGTCKAYLKSLQVTRLDGIHVRLTGSRGFGWLLTFIANCVSGSYRNQIIYAVEQAVSRILEEKLEKVSCKDLFPSEKLNILHSLVNISQTNQI</sequence>
<dbReference type="Pfam" id="PF16984">
    <property type="entry name" value="Grp7_allergen"/>
    <property type="match status" value="1"/>
</dbReference>
<comment type="caution">
    <text evidence="1">The sequence shown here is derived from an EMBL/GenBank/DDBJ whole genome shotgun (WGS) entry which is preliminary data.</text>
</comment>
<protein>
    <submittedName>
        <fullName evidence="1">Uncharacterized protein</fullName>
    </submittedName>
</protein>
<proteinExistence type="predicted"/>
<reference evidence="1" key="2">
    <citation type="submission" date="2023-05" db="EMBL/GenBank/DDBJ databases">
        <authorList>
            <person name="Fouks B."/>
        </authorList>
    </citation>
    <scope>NUCLEOTIDE SEQUENCE</scope>
    <source>
        <strain evidence="1">Stay&amp;Tobe</strain>
        <tissue evidence="1">Testes</tissue>
    </source>
</reference>
<name>A0AAD7ZRM9_DIPPU</name>
<keyword evidence="2" id="KW-1185">Reference proteome</keyword>
<dbReference type="Proteomes" id="UP001233999">
    <property type="component" value="Unassembled WGS sequence"/>
</dbReference>
<reference evidence="1" key="1">
    <citation type="journal article" date="2023" name="IScience">
        <title>Live-bearing cockroach genome reveals convergent evolutionary mechanisms linked to viviparity in insects and beyond.</title>
        <authorList>
            <person name="Fouks B."/>
            <person name="Harrison M.C."/>
            <person name="Mikhailova A.A."/>
            <person name="Marchal E."/>
            <person name="English S."/>
            <person name="Carruthers M."/>
            <person name="Jennings E.C."/>
            <person name="Chiamaka E.L."/>
            <person name="Frigard R.A."/>
            <person name="Pippel M."/>
            <person name="Attardo G.M."/>
            <person name="Benoit J.B."/>
            <person name="Bornberg-Bauer E."/>
            <person name="Tobe S.S."/>
        </authorList>
    </citation>
    <scope>NUCLEOTIDE SEQUENCE</scope>
    <source>
        <strain evidence="1">Stay&amp;Tobe</strain>
    </source>
</reference>
<gene>
    <name evidence="1" type="ORF">L9F63_002907</name>
</gene>
<evidence type="ECO:0000313" key="1">
    <source>
        <dbReference type="EMBL" id="KAJ9585322.1"/>
    </source>
</evidence>
<dbReference type="EMBL" id="JASPKZ010007286">
    <property type="protein sequence ID" value="KAJ9585322.1"/>
    <property type="molecule type" value="Genomic_DNA"/>
</dbReference>
<dbReference type="AlphaFoldDB" id="A0AAD7ZRM9"/>
<dbReference type="Gene3D" id="3.15.10.50">
    <property type="match status" value="1"/>
</dbReference>
<dbReference type="InterPro" id="IPR020234">
    <property type="entry name" value="Mite_allergen_group-7"/>
</dbReference>
<evidence type="ECO:0000313" key="2">
    <source>
        <dbReference type="Proteomes" id="UP001233999"/>
    </source>
</evidence>
<dbReference type="InterPro" id="IPR038602">
    <property type="entry name" value="Mite_allergen_7_sf"/>
</dbReference>
<organism evidence="1 2">
    <name type="scientific">Diploptera punctata</name>
    <name type="common">Pacific beetle cockroach</name>
    <dbReference type="NCBI Taxonomy" id="6984"/>
    <lineage>
        <taxon>Eukaryota</taxon>
        <taxon>Metazoa</taxon>
        <taxon>Ecdysozoa</taxon>
        <taxon>Arthropoda</taxon>
        <taxon>Hexapoda</taxon>
        <taxon>Insecta</taxon>
        <taxon>Pterygota</taxon>
        <taxon>Neoptera</taxon>
        <taxon>Polyneoptera</taxon>
        <taxon>Dictyoptera</taxon>
        <taxon>Blattodea</taxon>
        <taxon>Blaberoidea</taxon>
        <taxon>Blaberidae</taxon>
        <taxon>Diplopterinae</taxon>
        <taxon>Diploptera</taxon>
    </lineage>
</organism>